<dbReference type="Pfam" id="PF13822">
    <property type="entry name" value="ACC_epsilon"/>
    <property type="match status" value="1"/>
</dbReference>
<organism evidence="1 2">
    <name type="scientific">Microbacterium sediminis</name>
    <dbReference type="NCBI Taxonomy" id="904291"/>
    <lineage>
        <taxon>Bacteria</taxon>
        <taxon>Bacillati</taxon>
        <taxon>Actinomycetota</taxon>
        <taxon>Actinomycetes</taxon>
        <taxon>Micrococcales</taxon>
        <taxon>Microbacteriaceae</taxon>
        <taxon>Microbacterium</taxon>
    </lineage>
</organism>
<evidence type="ECO:0000313" key="2">
    <source>
        <dbReference type="Proteomes" id="UP000093355"/>
    </source>
</evidence>
<keyword evidence="2" id="KW-1185">Reference proteome</keyword>
<dbReference type="RefSeq" id="WP_067027839.1">
    <property type="nucleotide sequence ID" value="NZ_CP038256.1"/>
</dbReference>
<dbReference type="GO" id="GO:0003989">
    <property type="term" value="F:acetyl-CoA carboxylase activity"/>
    <property type="evidence" value="ECO:0007669"/>
    <property type="project" value="InterPro"/>
</dbReference>
<dbReference type="InterPro" id="IPR032716">
    <property type="entry name" value="ACC_epsilon"/>
</dbReference>
<comment type="caution">
    <text evidence="1">The sequence shown here is derived from an EMBL/GenBank/DDBJ whole genome shotgun (WGS) entry which is preliminary data.</text>
</comment>
<evidence type="ECO:0000313" key="1">
    <source>
        <dbReference type="EMBL" id="OCG72726.1"/>
    </source>
</evidence>
<dbReference type="GO" id="GO:0004658">
    <property type="term" value="F:propionyl-CoA carboxylase activity"/>
    <property type="evidence" value="ECO:0007669"/>
    <property type="project" value="InterPro"/>
</dbReference>
<sequence length="77" mass="8521">MTLVRDEDDARELPRVEFVRGTADEDDLAALAAVLPMAYVQEADEATTDDPGFDAWTASRRLRRVPPAGARWGRFSG</sequence>
<accession>A0A1B9N7Z4</accession>
<protein>
    <submittedName>
        <fullName evidence="1">Uncharacterized protein</fullName>
    </submittedName>
</protein>
<dbReference type="Proteomes" id="UP000093355">
    <property type="component" value="Unassembled WGS sequence"/>
</dbReference>
<name>A0A1B9N7Z4_9MICO</name>
<proteinExistence type="predicted"/>
<dbReference type="EMBL" id="LXMD01000029">
    <property type="protein sequence ID" value="OCG72726.1"/>
    <property type="molecule type" value="Genomic_DNA"/>
</dbReference>
<dbReference type="STRING" id="904291.A7J15_10865"/>
<dbReference type="AlphaFoldDB" id="A0A1B9N7Z4"/>
<gene>
    <name evidence="1" type="ORF">A7J15_10865</name>
</gene>
<reference evidence="1 2" key="1">
    <citation type="submission" date="2016-05" db="EMBL/GenBank/DDBJ databases">
        <authorList>
            <person name="Lavstsen T."/>
            <person name="Jespersen J.S."/>
        </authorList>
    </citation>
    <scope>NUCLEOTIDE SEQUENCE [LARGE SCALE GENOMIC DNA]</scope>
    <source>
        <strain evidence="1 2">YLB-01</strain>
    </source>
</reference>